<dbReference type="EMBL" id="JAGIKZ010000002">
    <property type="protein sequence ID" value="MBP2240156.1"/>
    <property type="molecule type" value="Genomic_DNA"/>
</dbReference>
<keyword evidence="2" id="KW-0472">Membrane</keyword>
<accession>A0ABS4RB89</accession>
<keyword evidence="2" id="KW-1133">Transmembrane helix</keyword>
<proteinExistence type="predicted"/>
<dbReference type="RefSeq" id="WP_066393634.1">
    <property type="nucleotide sequence ID" value="NZ_JAGIKZ010000002.1"/>
</dbReference>
<sequence length="214" mass="24632">MTTFFLLLSLFLNILALFAIVILFLRQNRLLQMEKSQEKVLADMEEVISAYLVQMKEENEAFITKVQQVEILPKLPFNSTIEKKDNVELSMKEIDQGISKGLAKETTLYNRVGKASAHKAVNTYKQYVKAESKDTQSSENDQRIKADSEVTLPPFEEEPNKTENPQKKEELKPSLINQIIELKKQGYTIEEIAQLLNKGKTEVELLLKFQSHNR</sequence>
<evidence type="ECO:0000256" key="1">
    <source>
        <dbReference type="SAM" id="MobiDB-lite"/>
    </source>
</evidence>
<evidence type="ECO:0000256" key="2">
    <source>
        <dbReference type="SAM" id="Phobius"/>
    </source>
</evidence>
<feature type="transmembrane region" description="Helical" evidence="2">
    <location>
        <begin position="6"/>
        <end position="25"/>
    </location>
</feature>
<organism evidence="3 4">
    <name type="scientific">Cytobacillus eiseniae</name>
    <dbReference type="NCBI Taxonomy" id="762947"/>
    <lineage>
        <taxon>Bacteria</taxon>
        <taxon>Bacillati</taxon>
        <taxon>Bacillota</taxon>
        <taxon>Bacilli</taxon>
        <taxon>Bacillales</taxon>
        <taxon>Bacillaceae</taxon>
        <taxon>Cytobacillus</taxon>
    </lineage>
</organism>
<name>A0ABS4RB89_9BACI</name>
<comment type="caution">
    <text evidence="3">The sequence shown here is derived from an EMBL/GenBank/DDBJ whole genome shotgun (WGS) entry which is preliminary data.</text>
</comment>
<protein>
    <submittedName>
        <fullName evidence="3">Ribosome-associated toxin RatA of RatAB toxin-antitoxin module</fullName>
    </submittedName>
</protein>
<keyword evidence="4" id="KW-1185">Reference proteome</keyword>
<feature type="compositionally biased region" description="Basic and acidic residues" evidence="1">
    <location>
        <begin position="158"/>
        <end position="170"/>
    </location>
</feature>
<evidence type="ECO:0000313" key="3">
    <source>
        <dbReference type="EMBL" id="MBP2240156.1"/>
    </source>
</evidence>
<feature type="region of interest" description="Disordered" evidence="1">
    <location>
        <begin position="131"/>
        <end position="170"/>
    </location>
</feature>
<gene>
    <name evidence="3" type="ORF">J2Z40_000709</name>
</gene>
<dbReference type="Proteomes" id="UP001519293">
    <property type="component" value="Unassembled WGS sequence"/>
</dbReference>
<evidence type="ECO:0000313" key="4">
    <source>
        <dbReference type="Proteomes" id="UP001519293"/>
    </source>
</evidence>
<feature type="compositionally biased region" description="Basic and acidic residues" evidence="1">
    <location>
        <begin position="131"/>
        <end position="148"/>
    </location>
</feature>
<keyword evidence="2" id="KW-0812">Transmembrane</keyword>
<reference evidence="3 4" key="1">
    <citation type="submission" date="2021-03" db="EMBL/GenBank/DDBJ databases">
        <title>Genomic Encyclopedia of Type Strains, Phase IV (KMG-IV): sequencing the most valuable type-strain genomes for metagenomic binning, comparative biology and taxonomic classification.</title>
        <authorList>
            <person name="Goeker M."/>
        </authorList>
    </citation>
    <scope>NUCLEOTIDE SEQUENCE [LARGE SCALE GENOMIC DNA]</scope>
    <source>
        <strain evidence="3 4">DSM 26675</strain>
    </source>
</reference>